<accession>A0AAI8L9W3</accession>
<organism evidence="3 4">
    <name type="scientific">Streptomyces griseorubiginosus</name>
    <dbReference type="NCBI Taxonomy" id="67304"/>
    <lineage>
        <taxon>Bacteria</taxon>
        <taxon>Bacillati</taxon>
        <taxon>Actinomycetota</taxon>
        <taxon>Actinomycetes</taxon>
        <taxon>Kitasatosporales</taxon>
        <taxon>Streptomycetaceae</taxon>
        <taxon>Streptomyces</taxon>
    </lineage>
</organism>
<dbReference type="PANTHER" id="PTHR35894">
    <property type="entry name" value="GENERAL SECRETION PATHWAY PROTEIN A-RELATED"/>
    <property type="match status" value="1"/>
</dbReference>
<dbReference type="GeneID" id="91287206"/>
<dbReference type="InterPro" id="IPR027417">
    <property type="entry name" value="P-loop_NTPase"/>
</dbReference>
<evidence type="ECO:0000259" key="2">
    <source>
        <dbReference type="Pfam" id="PF13401"/>
    </source>
</evidence>
<dbReference type="AlphaFoldDB" id="A0AAI8L9W3"/>
<sequence>MIGVRGIHEVIVNTFGQTPSHLGSRLTVQTGKVLLAEREQRERTPVLVVDEAHLMSYEQLETIRILTNQGMDQDSPLSSLLAGQPTLRRTMKLAVLAALEQRTTPRHTMPGTTSTETTSYAAHHLKIAGRPDQLFTEDAPTLIHTTSRGYPEQSTTLPPGPHFRLRHRKEPGRRGRRPRVSE</sequence>
<dbReference type="Pfam" id="PF13401">
    <property type="entry name" value="AAA_22"/>
    <property type="match status" value="1"/>
</dbReference>
<dbReference type="SUPFAM" id="SSF52540">
    <property type="entry name" value="P-loop containing nucleoside triphosphate hydrolases"/>
    <property type="match status" value="1"/>
</dbReference>
<gene>
    <name evidence="3" type="ORF">DWG14_08438</name>
</gene>
<dbReference type="InterPro" id="IPR052026">
    <property type="entry name" value="ExeA_AAA_ATPase_DNA-bind"/>
</dbReference>
<dbReference type="EMBL" id="CP032427">
    <property type="protein sequence ID" value="AYC44130.1"/>
    <property type="molecule type" value="Genomic_DNA"/>
</dbReference>
<reference evidence="3 4" key="1">
    <citation type="submission" date="2018-09" db="EMBL/GenBank/DDBJ databases">
        <title>Production of Trimethoprim by Streptomyces sp. 3E-1.</title>
        <authorList>
            <person name="Kang H.J."/>
            <person name="Kim S.B."/>
        </authorList>
    </citation>
    <scope>NUCLEOTIDE SEQUENCE [LARGE SCALE GENOMIC DNA]</scope>
    <source>
        <strain evidence="3 4">3E-1</strain>
    </source>
</reference>
<dbReference type="KEGG" id="sge:DWG14_08438"/>
<feature type="compositionally biased region" description="Basic residues" evidence="1">
    <location>
        <begin position="163"/>
        <end position="182"/>
    </location>
</feature>
<feature type="region of interest" description="Disordered" evidence="1">
    <location>
        <begin position="145"/>
        <end position="182"/>
    </location>
</feature>
<evidence type="ECO:0000313" key="4">
    <source>
        <dbReference type="Proteomes" id="UP000265765"/>
    </source>
</evidence>
<protein>
    <recommendedName>
        <fullName evidence="2">ORC1/DEAH AAA+ ATPase domain-containing protein</fullName>
    </recommendedName>
</protein>
<dbReference type="PANTHER" id="PTHR35894:SF1">
    <property type="entry name" value="PHOSPHORIBULOKINASE _ URIDINE KINASE FAMILY"/>
    <property type="match status" value="1"/>
</dbReference>
<dbReference type="Proteomes" id="UP000265765">
    <property type="component" value="Chromosome"/>
</dbReference>
<dbReference type="GO" id="GO:0016887">
    <property type="term" value="F:ATP hydrolysis activity"/>
    <property type="evidence" value="ECO:0007669"/>
    <property type="project" value="InterPro"/>
</dbReference>
<evidence type="ECO:0000256" key="1">
    <source>
        <dbReference type="SAM" id="MobiDB-lite"/>
    </source>
</evidence>
<proteinExistence type="predicted"/>
<name>A0AAI8L9W3_9ACTN</name>
<feature type="compositionally biased region" description="Polar residues" evidence="1">
    <location>
        <begin position="145"/>
        <end position="157"/>
    </location>
</feature>
<dbReference type="RefSeq" id="WP_162952186.1">
    <property type="nucleotide sequence ID" value="NZ_CP032427.1"/>
</dbReference>
<evidence type="ECO:0000313" key="3">
    <source>
        <dbReference type="EMBL" id="AYC44130.1"/>
    </source>
</evidence>
<feature type="domain" description="ORC1/DEAH AAA+ ATPase" evidence="2">
    <location>
        <begin position="6"/>
        <end position="90"/>
    </location>
</feature>
<dbReference type="InterPro" id="IPR049945">
    <property type="entry name" value="AAA_22"/>
</dbReference>